<name>A0A5N7APW5_9EURO</name>
<evidence type="ECO:0000313" key="1">
    <source>
        <dbReference type="EMBL" id="KAE8371882.1"/>
    </source>
</evidence>
<keyword evidence="2" id="KW-1185">Reference proteome</keyword>
<dbReference type="Proteomes" id="UP000326198">
    <property type="component" value="Unassembled WGS sequence"/>
</dbReference>
<gene>
    <name evidence="1" type="ORF">BDV26DRAFT_114300</name>
</gene>
<organism evidence="1 2">
    <name type="scientific">Aspergillus bertholletiae</name>
    <dbReference type="NCBI Taxonomy" id="1226010"/>
    <lineage>
        <taxon>Eukaryota</taxon>
        <taxon>Fungi</taxon>
        <taxon>Dikarya</taxon>
        <taxon>Ascomycota</taxon>
        <taxon>Pezizomycotina</taxon>
        <taxon>Eurotiomycetes</taxon>
        <taxon>Eurotiomycetidae</taxon>
        <taxon>Eurotiales</taxon>
        <taxon>Aspergillaceae</taxon>
        <taxon>Aspergillus</taxon>
        <taxon>Aspergillus subgen. Circumdati</taxon>
    </lineage>
</organism>
<reference evidence="1 2" key="1">
    <citation type="submission" date="2019-04" db="EMBL/GenBank/DDBJ databases">
        <title>Friends and foes A comparative genomics studyof 23 Aspergillus species from section Flavi.</title>
        <authorList>
            <consortium name="DOE Joint Genome Institute"/>
            <person name="Kjaerbolling I."/>
            <person name="Vesth T."/>
            <person name="Frisvad J.C."/>
            <person name="Nybo J.L."/>
            <person name="Theobald S."/>
            <person name="Kildgaard S."/>
            <person name="Isbrandt T."/>
            <person name="Kuo A."/>
            <person name="Sato A."/>
            <person name="Lyhne E.K."/>
            <person name="Kogle M.E."/>
            <person name="Wiebenga A."/>
            <person name="Kun R.S."/>
            <person name="Lubbers R.J."/>
            <person name="Makela M.R."/>
            <person name="Barry K."/>
            <person name="Chovatia M."/>
            <person name="Clum A."/>
            <person name="Daum C."/>
            <person name="Haridas S."/>
            <person name="He G."/>
            <person name="LaButti K."/>
            <person name="Lipzen A."/>
            <person name="Mondo S."/>
            <person name="Riley R."/>
            <person name="Salamov A."/>
            <person name="Simmons B.A."/>
            <person name="Magnuson J.K."/>
            <person name="Henrissat B."/>
            <person name="Mortensen U.H."/>
            <person name="Larsen T.O."/>
            <person name="Devries R.P."/>
            <person name="Grigoriev I.V."/>
            <person name="Machida M."/>
            <person name="Baker S.E."/>
            <person name="Andersen M.R."/>
        </authorList>
    </citation>
    <scope>NUCLEOTIDE SEQUENCE [LARGE SCALE GENOMIC DNA]</scope>
    <source>
        <strain evidence="1 2">IBT 29228</strain>
    </source>
</reference>
<proteinExistence type="predicted"/>
<dbReference type="EMBL" id="ML736390">
    <property type="protein sequence ID" value="KAE8371882.1"/>
    <property type="molecule type" value="Genomic_DNA"/>
</dbReference>
<accession>A0A5N7APW5</accession>
<sequence>MVESGWKTTCSALKPSSSSGLLSSLYSFIFFWVQNLETFPHAILDCTQRGAMLIMTIVQIYPSQGLQHKDID</sequence>
<dbReference type="AlphaFoldDB" id="A0A5N7APW5"/>
<protein>
    <submittedName>
        <fullName evidence="1">Uncharacterized protein</fullName>
    </submittedName>
</protein>
<evidence type="ECO:0000313" key="2">
    <source>
        <dbReference type="Proteomes" id="UP000326198"/>
    </source>
</evidence>